<accession>A0AAN8R666</accession>
<dbReference type="EMBL" id="JAGTTL010000012">
    <property type="protein sequence ID" value="KAK6315037.1"/>
    <property type="molecule type" value="Genomic_DNA"/>
</dbReference>
<proteinExistence type="predicted"/>
<evidence type="ECO:0000313" key="2">
    <source>
        <dbReference type="EMBL" id="KAK6315037.1"/>
    </source>
</evidence>
<keyword evidence="3" id="KW-1185">Reference proteome</keyword>
<name>A0AAN8R666_9TELE</name>
<organism evidence="2 3">
    <name type="scientific">Coregonus suidteri</name>
    <dbReference type="NCBI Taxonomy" id="861788"/>
    <lineage>
        <taxon>Eukaryota</taxon>
        <taxon>Metazoa</taxon>
        <taxon>Chordata</taxon>
        <taxon>Craniata</taxon>
        <taxon>Vertebrata</taxon>
        <taxon>Euteleostomi</taxon>
        <taxon>Actinopterygii</taxon>
        <taxon>Neopterygii</taxon>
        <taxon>Teleostei</taxon>
        <taxon>Protacanthopterygii</taxon>
        <taxon>Salmoniformes</taxon>
        <taxon>Salmonidae</taxon>
        <taxon>Coregoninae</taxon>
        <taxon>Coregonus</taxon>
    </lineage>
</organism>
<keyword evidence="1" id="KW-0812">Transmembrane</keyword>
<feature type="transmembrane region" description="Helical" evidence="1">
    <location>
        <begin position="71"/>
        <end position="93"/>
    </location>
</feature>
<comment type="caution">
    <text evidence="2">The sequence shown here is derived from an EMBL/GenBank/DDBJ whole genome shotgun (WGS) entry which is preliminary data.</text>
</comment>
<sequence length="103" mass="11935">MKWVSPVRLHPYSSQHQNILRPLLLKHWDYMAVIEHSTCILQSLQTFIPVDHGWAANRMAEKIKVQPPSTLVLVVSVVNPTSVVYCCLVFKFMQDFERNSNKV</sequence>
<dbReference type="Proteomes" id="UP001356427">
    <property type="component" value="Unassembled WGS sequence"/>
</dbReference>
<keyword evidence="1" id="KW-1133">Transmembrane helix</keyword>
<evidence type="ECO:0000313" key="3">
    <source>
        <dbReference type="Proteomes" id="UP001356427"/>
    </source>
</evidence>
<gene>
    <name evidence="2" type="ORF">J4Q44_G00145660</name>
</gene>
<dbReference type="AlphaFoldDB" id="A0AAN8R666"/>
<keyword evidence="1" id="KW-0472">Membrane</keyword>
<evidence type="ECO:0000256" key="1">
    <source>
        <dbReference type="SAM" id="Phobius"/>
    </source>
</evidence>
<protein>
    <submittedName>
        <fullName evidence="2">Uncharacterized protein</fullName>
    </submittedName>
</protein>
<reference evidence="2 3" key="1">
    <citation type="submission" date="2021-04" db="EMBL/GenBank/DDBJ databases">
        <authorList>
            <person name="De Guttry C."/>
            <person name="Zahm M."/>
            <person name="Klopp C."/>
            <person name="Cabau C."/>
            <person name="Louis A."/>
            <person name="Berthelot C."/>
            <person name="Parey E."/>
            <person name="Roest Crollius H."/>
            <person name="Montfort J."/>
            <person name="Robinson-Rechavi M."/>
            <person name="Bucao C."/>
            <person name="Bouchez O."/>
            <person name="Gislard M."/>
            <person name="Lluch J."/>
            <person name="Milhes M."/>
            <person name="Lampietro C."/>
            <person name="Lopez Roques C."/>
            <person name="Donnadieu C."/>
            <person name="Braasch I."/>
            <person name="Desvignes T."/>
            <person name="Postlethwait J."/>
            <person name="Bobe J."/>
            <person name="Wedekind C."/>
            <person name="Guiguen Y."/>
        </authorList>
    </citation>
    <scope>NUCLEOTIDE SEQUENCE [LARGE SCALE GENOMIC DNA]</scope>
    <source>
        <strain evidence="2">Cs_M1</strain>
        <tissue evidence="2">Blood</tissue>
    </source>
</reference>